<dbReference type="EMBL" id="GG662853">
    <property type="protein sequence ID" value="EAR87318.1"/>
    <property type="molecule type" value="Genomic_DNA"/>
</dbReference>
<dbReference type="KEGG" id="tet:TTHERM_00058300"/>
<proteinExistence type="predicted"/>
<evidence type="ECO:0000313" key="1">
    <source>
        <dbReference type="EMBL" id="EAR87318.1"/>
    </source>
</evidence>
<dbReference type="GeneID" id="7835097"/>
<keyword evidence="2" id="KW-1185">Reference proteome</keyword>
<evidence type="ECO:0000313" key="2">
    <source>
        <dbReference type="Proteomes" id="UP000009168"/>
    </source>
</evidence>
<dbReference type="AlphaFoldDB" id="I7M6V2"/>
<dbReference type="Proteomes" id="UP000009168">
    <property type="component" value="Unassembled WGS sequence"/>
</dbReference>
<dbReference type="RefSeq" id="XP_001007563.1">
    <property type="nucleotide sequence ID" value="XM_001007563.1"/>
</dbReference>
<reference evidence="2" key="1">
    <citation type="journal article" date="2006" name="PLoS Biol.">
        <title>Macronuclear genome sequence of the ciliate Tetrahymena thermophila, a model eukaryote.</title>
        <authorList>
            <person name="Eisen J.A."/>
            <person name="Coyne R.S."/>
            <person name="Wu M."/>
            <person name="Wu D."/>
            <person name="Thiagarajan M."/>
            <person name="Wortman J.R."/>
            <person name="Badger J.H."/>
            <person name="Ren Q."/>
            <person name="Amedeo P."/>
            <person name="Jones K.M."/>
            <person name="Tallon L.J."/>
            <person name="Delcher A.L."/>
            <person name="Salzberg S.L."/>
            <person name="Silva J.C."/>
            <person name="Haas B.J."/>
            <person name="Majoros W.H."/>
            <person name="Farzad M."/>
            <person name="Carlton J.M."/>
            <person name="Smith R.K. Jr."/>
            <person name="Garg J."/>
            <person name="Pearlman R.E."/>
            <person name="Karrer K.M."/>
            <person name="Sun L."/>
            <person name="Manning G."/>
            <person name="Elde N.C."/>
            <person name="Turkewitz A.P."/>
            <person name="Asai D.J."/>
            <person name="Wilkes D.E."/>
            <person name="Wang Y."/>
            <person name="Cai H."/>
            <person name="Collins K."/>
            <person name="Stewart B.A."/>
            <person name="Lee S.R."/>
            <person name="Wilamowska K."/>
            <person name="Weinberg Z."/>
            <person name="Ruzzo W.L."/>
            <person name="Wloga D."/>
            <person name="Gaertig J."/>
            <person name="Frankel J."/>
            <person name="Tsao C.-C."/>
            <person name="Gorovsky M.A."/>
            <person name="Keeling P.J."/>
            <person name="Waller R.F."/>
            <person name="Patron N.J."/>
            <person name="Cherry J.M."/>
            <person name="Stover N.A."/>
            <person name="Krieger C.J."/>
            <person name="del Toro C."/>
            <person name="Ryder H.F."/>
            <person name="Williamson S.C."/>
            <person name="Barbeau R.A."/>
            <person name="Hamilton E.P."/>
            <person name="Orias E."/>
        </authorList>
    </citation>
    <scope>NUCLEOTIDE SEQUENCE [LARGE SCALE GENOMIC DNA]</scope>
    <source>
        <strain evidence="2">SB210</strain>
    </source>
</reference>
<dbReference type="InParanoid" id="I7M6V2"/>
<dbReference type="HOGENOM" id="CLU_1664267_0_0_1"/>
<organism evidence="1 2">
    <name type="scientific">Tetrahymena thermophila (strain SB210)</name>
    <dbReference type="NCBI Taxonomy" id="312017"/>
    <lineage>
        <taxon>Eukaryota</taxon>
        <taxon>Sar</taxon>
        <taxon>Alveolata</taxon>
        <taxon>Ciliophora</taxon>
        <taxon>Intramacronucleata</taxon>
        <taxon>Oligohymenophorea</taxon>
        <taxon>Hymenostomatida</taxon>
        <taxon>Tetrahymenina</taxon>
        <taxon>Tetrahymenidae</taxon>
        <taxon>Tetrahymena</taxon>
    </lineage>
</organism>
<gene>
    <name evidence="1" type="ORF">TTHERM_00058300</name>
</gene>
<protein>
    <submittedName>
        <fullName evidence="1">Uncharacterized protein</fullName>
    </submittedName>
</protein>
<name>I7M6V2_TETTS</name>
<sequence>MTNASVKKPLVYLNMVLNIQNLKFIQTKMVLILSFSHFQETQFQSPVIYPPLTYIFSLTIQYYTLIQLGLNKINKSIQISLLITTSEILFTIQKVSHSLPCKNQEKQNWIQFQTWKAQNDVKSYLCQTVYVIRSWNFQIYNRSLIIQLNYGDFIVIIII</sequence>
<accession>I7M6V2</accession>